<feature type="region of interest" description="Disordered" evidence="2">
    <location>
        <begin position="90"/>
        <end position="110"/>
    </location>
</feature>
<reference evidence="5" key="1">
    <citation type="submission" date="2016-10" db="EMBL/GenBank/DDBJ databases">
        <authorList>
            <person name="Varghese N."/>
            <person name="Submissions S."/>
        </authorList>
    </citation>
    <scope>NUCLEOTIDE SEQUENCE [LARGE SCALE GENOMIC DNA]</scope>
    <source>
        <strain evidence="5">CGMCC 1.8711</strain>
    </source>
</reference>
<dbReference type="Proteomes" id="UP000243250">
    <property type="component" value="Unassembled WGS sequence"/>
</dbReference>
<evidence type="ECO:0000259" key="3">
    <source>
        <dbReference type="Pfam" id="PF00155"/>
    </source>
</evidence>
<accession>A0A1I6IRI2</accession>
<dbReference type="OrthoDB" id="33635at2157"/>
<dbReference type="EMBL" id="FOYS01000007">
    <property type="protein sequence ID" value="SFR69333.1"/>
    <property type="molecule type" value="Genomic_DNA"/>
</dbReference>
<dbReference type="InterPro" id="IPR004838">
    <property type="entry name" value="NHTrfase_class1_PyrdxlP-BS"/>
</dbReference>
<keyword evidence="1 4" id="KW-0808">Transferase</keyword>
<gene>
    <name evidence="4" type="ORF">SAMN04488124_3574</name>
</gene>
<dbReference type="AlphaFoldDB" id="A0A1I6IRI2"/>
<dbReference type="PANTHER" id="PTHR43510">
    <property type="entry name" value="AMINOTRANSFERASE FUNCTION, HYPOTHETICAL (EUROFUNG)"/>
    <property type="match status" value="1"/>
</dbReference>
<organism evidence="4 5">
    <name type="scientific">Halogeometricum limi</name>
    <dbReference type="NCBI Taxonomy" id="555875"/>
    <lineage>
        <taxon>Archaea</taxon>
        <taxon>Methanobacteriati</taxon>
        <taxon>Methanobacteriota</taxon>
        <taxon>Stenosarchaea group</taxon>
        <taxon>Halobacteria</taxon>
        <taxon>Halobacteriales</taxon>
        <taxon>Haloferacaceae</taxon>
        <taxon>Halogeometricum</taxon>
    </lineage>
</organism>
<dbReference type="STRING" id="555875.SAMN04488124_3574"/>
<evidence type="ECO:0000313" key="4">
    <source>
        <dbReference type="EMBL" id="SFR69333.1"/>
    </source>
</evidence>
<dbReference type="GO" id="GO:0008483">
    <property type="term" value="F:transaminase activity"/>
    <property type="evidence" value="ECO:0007669"/>
    <property type="project" value="UniProtKB-KW"/>
</dbReference>
<dbReference type="InterPro" id="IPR015421">
    <property type="entry name" value="PyrdxlP-dep_Trfase_major"/>
</dbReference>
<protein>
    <recommendedName>
        <fullName evidence="1">Aminotransferase</fullName>
        <ecNumber evidence="1">2.6.1.-</ecNumber>
    </recommendedName>
</protein>
<dbReference type="CDD" id="cd00609">
    <property type="entry name" value="AAT_like"/>
    <property type="match status" value="1"/>
</dbReference>
<evidence type="ECO:0000256" key="2">
    <source>
        <dbReference type="SAM" id="MobiDB-lite"/>
    </source>
</evidence>
<dbReference type="InterPro" id="IPR015424">
    <property type="entry name" value="PyrdxlP-dep_Trfase"/>
</dbReference>
<dbReference type="Pfam" id="PF00155">
    <property type="entry name" value="Aminotran_1_2"/>
    <property type="match status" value="1"/>
</dbReference>
<dbReference type="InterPro" id="IPR015422">
    <property type="entry name" value="PyrdxlP-dep_Trfase_small"/>
</dbReference>
<keyword evidence="1 4" id="KW-0032">Aminotransferase</keyword>
<dbReference type="Gene3D" id="3.40.640.10">
    <property type="entry name" value="Type I PLP-dependent aspartate aminotransferase-like (Major domain)"/>
    <property type="match status" value="1"/>
</dbReference>
<dbReference type="Gene3D" id="3.90.1150.10">
    <property type="entry name" value="Aspartate Aminotransferase, domain 1"/>
    <property type="match status" value="1"/>
</dbReference>
<dbReference type="InterPro" id="IPR004839">
    <property type="entry name" value="Aminotransferase_I/II_large"/>
</dbReference>
<dbReference type="RefSeq" id="WP_089883452.1">
    <property type="nucleotide sequence ID" value="NZ_FOYS01000007.1"/>
</dbReference>
<feature type="compositionally biased region" description="Acidic residues" evidence="2">
    <location>
        <begin position="92"/>
        <end position="105"/>
    </location>
</feature>
<dbReference type="GO" id="GO:0030170">
    <property type="term" value="F:pyridoxal phosphate binding"/>
    <property type="evidence" value="ECO:0007669"/>
    <property type="project" value="InterPro"/>
</dbReference>
<evidence type="ECO:0000256" key="1">
    <source>
        <dbReference type="RuleBase" id="RU000481"/>
    </source>
</evidence>
<feature type="domain" description="Aminotransferase class I/classII large" evidence="3">
    <location>
        <begin position="47"/>
        <end position="369"/>
    </location>
</feature>
<comment type="similarity">
    <text evidence="1">Belongs to the class-I pyridoxal-phosphate-dependent aminotransferase family.</text>
</comment>
<evidence type="ECO:0000313" key="5">
    <source>
        <dbReference type="Proteomes" id="UP000243250"/>
    </source>
</evidence>
<comment type="cofactor">
    <cofactor evidence="1">
        <name>pyridoxal 5'-phosphate</name>
        <dbReference type="ChEBI" id="CHEBI:597326"/>
    </cofactor>
</comment>
<feature type="region of interest" description="Disordered" evidence="2">
    <location>
        <begin position="21"/>
        <end position="48"/>
    </location>
</feature>
<dbReference type="EC" id="2.6.1.-" evidence="1"/>
<proteinExistence type="inferred from homology"/>
<name>A0A1I6IRI2_9EURY</name>
<dbReference type="SUPFAM" id="SSF53383">
    <property type="entry name" value="PLP-dependent transferases"/>
    <property type="match status" value="1"/>
</dbReference>
<dbReference type="PROSITE" id="PS00105">
    <property type="entry name" value="AA_TRANSFER_CLASS_1"/>
    <property type="match status" value="1"/>
</dbReference>
<dbReference type="PANTHER" id="PTHR43510:SF1">
    <property type="entry name" value="AMINOTRANSFERASE FUNCTION, HYPOTHETICAL (EUROFUNG)"/>
    <property type="match status" value="1"/>
</dbReference>
<keyword evidence="5" id="KW-1185">Reference proteome</keyword>
<sequence length="380" mass="39825">MFPPLPYLEWISGRPEAATHDLGSSDLRRTPDGSGVVPDRLAGLPDPPDDVTLRSQLADEYDVAPENVLVTAGATHANLLAESAALAVAAESGDETDADSNEPDGDGATQVLVEKPGYQPLVSTPGGLGARVDRYLRPEDDYALSADRIAAAARDGFGLAVTSNRHNPTGRLTSREALSEAAKACRDAGGYLLVDEVYAPFVADEATDQAFGGVTGAGLPNTMITGSLTKFYGLGGLRIGWLIGPEETLDAARDAAFHVPAVAEPSRALARRALYNREELSATAREHLRANHELLASFAADHDELSGTVFPGSSFAFLSHDHASGDEVSEAAWAEGILVVPGRFFDDPSGFRVALGRDPTHVEAALDALSDVLASLSATA</sequence>